<dbReference type="InterPro" id="IPR009061">
    <property type="entry name" value="DNA-bd_dom_put_sf"/>
</dbReference>
<reference evidence="2 3" key="1">
    <citation type="submission" date="2024-10" db="EMBL/GenBank/DDBJ databases">
        <title>The Natural Products Discovery Center: Release of the First 8490 Sequenced Strains for Exploring Actinobacteria Biosynthetic Diversity.</title>
        <authorList>
            <person name="Kalkreuter E."/>
            <person name="Kautsar S.A."/>
            <person name="Yang D."/>
            <person name="Bader C.D."/>
            <person name="Teijaro C.N."/>
            <person name="Fluegel L."/>
            <person name="Davis C.M."/>
            <person name="Simpson J.R."/>
            <person name="Lauterbach L."/>
            <person name="Steele A.D."/>
            <person name="Gui C."/>
            <person name="Meng S."/>
            <person name="Li G."/>
            <person name="Viehrig K."/>
            <person name="Ye F."/>
            <person name="Su P."/>
            <person name="Kiefer A.F."/>
            <person name="Nichols A."/>
            <person name="Cepeda A.J."/>
            <person name="Yan W."/>
            <person name="Fan B."/>
            <person name="Jiang Y."/>
            <person name="Adhikari A."/>
            <person name="Zheng C.-J."/>
            <person name="Schuster L."/>
            <person name="Cowan T.M."/>
            <person name="Smanski M.J."/>
            <person name="Chevrette M.G."/>
            <person name="De Carvalho L.P.S."/>
            <person name="Shen B."/>
        </authorList>
    </citation>
    <scope>NUCLEOTIDE SEQUENCE [LARGE SCALE GENOMIC DNA]</scope>
    <source>
        <strain evidence="2 3">NPDC019275</strain>
    </source>
</reference>
<sequence>MAQKTFGDASGTDARRLISLKTAAALVDVDAKTIRNWIAAGHLRGFRINGHLLRVNHAELLALVQPVDIGFPGDVA</sequence>
<dbReference type="InterPro" id="IPR010093">
    <property type="entry name" value="SinI_DNA-bd"/>
</dbReference>
<name>A0ABW7WYM5_9NOCA</name>
<evidence type="ECO:0000313" key="2">
    <source>
        <dbReference type="EMBL" id="MFI2473889.1"/>
    </source>
</evidence>
<dbReference type="Pfam" id="PF12728">
    <property type="entry name" value="HTH_17"/>
    <property type="match status" value="1"/>
</dbReference>
<comment type="caution">
    <text evidence="2">The sequence shown here is derived from an EMBL/GenBank/DDBJ whole genome shotgun (WGS) entry which is preliminary data.</text>
</comment>
<dbReference type="EMBL" id="JBIRYO010000006">
    <property type="protein sequence ID" value="MFI2473889.1"/>
    <property type="molecule type" value="Genomic_DNA"/>
</dbReference>
<proteinExistence type="predicted"/>
<gene>
    <name evidence="2" type="ORF">ACH49W_10975</name>
</gene>
<dbReference type="Proteomes" id="UP001611415">
    <property type="component" value="Unassembled WGS sequence"/>
</dbReference>
<accession>A0ABW7WYM5</accession>
<dbReference type="SUPFAM" id="SSF46955">
    <property type="entry name" value="Putative DNA-binding domain"/>
    <property type="match status" value="1"/>
</dbReference>
<feature type="domain" description="Helix-turn-helix" evidence="1">
    <location>
        <begin position="19"/>
        <end position="65"/>
    </location>
</feature>
<protein>
    <submittedName>
        <fullName evidence="2">Helix-turn-helix domain-containing protein</fullName>
    </submittedName>
</protein>
<evidence type="ECO:0000313" key="3">
    <source>
        <dbReference type="Proteomes" id="UP001611415"/>
    </source>
</evidence>
<dbReference type="InterPro" id="IPR041657">
    <property type="entry name" value="HTH_17"/>
</dbReference>
<keyword evidence="3" id="KW-1185">Reference proteome</keyword>
<evidence type="ECO:0000259" key="1">
    <source>
        <dbReference type="Pfam" id="PF12728"/>
    </source>
</evidence>
<organism evidence="2 3">
    <name type="scientific">Nocardia xishanensis</name>
    <dbReference type="NCBI Taxonomy" id="238964"/>
    <lineage>
        <taxon>Bacteria</taxon>
        <taxon>Bacillati</taxon>
        <taxon>Actinomycetota</taxon>
        <taxon>Actinomycetes</taxon>
        <taxon>Mycobacteriales</taxon>
        <taxon>Nocardiaceae</taxon>
        <taxon>Nocardia</taxon>
    </lineage>
</organism>
<dbReference type="NCBIfam" id="TIGR01764">
    <property type="entry name" value="excise"/>
    <property type="match status" value="1"/>
</dbReference>
<dbReference type="RefSeq" id="WP_397092505.1">
    <property type="nucleotide sequence ID" value="NZ_JBIRYO010000006.1"/>
</dbReference>